<keyword evidence="1" id="KW-0472">Membrane</keyword>
<keyword evidence="1" id="KW-0812">Transmembrane</keyword>
<keyword evidence="3" id="KW-1185">Reference proteome</keyword>
<comment type="caution">
    <text evidence="2">The sequence shown here is derived from an EMBL/GenBank/DDBJ whole genome shotgun (WGS) entry which is preliminary data.</text>
</comment>
<gene>
    <name evidence="2" type="ORF">M5D96_008164</name>
</gene>
<organism evidence="2 3">
    <name type="scientific">Drosophila gunungcola</name>
    <name type="common">fruit fly</name>
    <dbReference type="NCBI Taxonomy" id="103775"/>
    <lineage>
        <taxon>Eukaryota</taxon>
        <taxon>Metazoa</taxon>
        <taxon>Ecdysozoa</taxon>
        <taxon>Arthropoda</taxon>
        <taxon>Hexapoda</taxon>
        <taxon>Insecta</taxon>
        <taxon>Pterygota</taxon>
        <taxon>Neoptera</taxon>
        <taxon>Endopterygota</taxon>
        <taxon>Diptera</taxon>
        <taxon>Brachycera</taxon>
        <taxon>Muscomorpha</taxon>
        <taxon>Ephydroidea</taxon>
        <taxon>Drosophilidae</taxon>
        <taxon>Drosophila</taxon>
        <taxon>Sophophora</taxon>
    </lineage>
</organism>
<evidence type="ECO:0000313" key="2">
    <source>
        <dbReference type="EMBL" id="KAI8039440.1"/>
    </source>
</evidence>
<reference evidence="2" key="1">
    <citation type="journal article" date="2023" name="Genome Biol. Evol.">
        <title>Long-read-based Genome Assembly of Drosophila gunungcola Reveals Fewer Chemosensory Genes in Flower-breeding Species.</title>
        <authorList>
            <person name="Negi A."/>
            <person name="Liao B.Y."/>
            <person name="Yeh S.D."/>
        </authorList>
    </citation>
    <scope>NUCLEOTIDE SEQUENCE</scope>
    <source>
        <strain evidence="2">Sukarami</strain>
    </source>
</reference>
<sequence>EFEATCNRHPHTRTNSNFNSTPEFIPVRDRVCCARFNFKRIPVLVVAFAFAFALAALIQKNLERRKQGKSISLLLPKVS</sequence>
<feature type="non-terminal residue" evidence="2">
    <location>
        <position position="1"/>
    </location>
</feature>
<dbReference type="EMBL" id="JAMKOV010000006">
    <property type="protein sequence ID" value="KAI8039440.1"/>
    <property type="molecule type" value="Genomic_DNA"/>
</dbReference>
<evidence type="ECO:0000313" key="3">
    <source>
        <dbReference type="Proteomes" id="UP001059596"/>
    </source>
</evidence>
<keyword evidence="1" id="KW-1133">Transmembrane helix</keyword>
<accession>A0A9Q0BPT1</accession>
<feature type="non-terminal residue" evidence="2">
    <location>
        <position position="79"/>
    </location>
</feature>
<proteinExistence type="predicted"/>
<evidence type="ECO:0000256" key="1">
    <source>
        <dbReference type="SAM" id="Phobius"/>
    </source>
</evidence>
<protein>
    <submittedName>
        <fullName evidence="2">Uncharacterized protein</fullName>
    </submittedName>
</protein>
<dbReference type="Proteomes" id="UP001059596">
    <property type="component" value="Unassembled WGS sequence"/>
</dbReference>
<name>A0A9Q0BPT1_9MUSC</name>
<dbReference type="AlphaFoldDB" id="A0A9Q0BPT1"/>
<feature type="transmembrane region" description="Helical" evidence="1">
    <location>
        <begin position="41"/>
        <end position="58"/>
    </location>
</feature>